<gene>
    <name evidence="1" type="ORF">ACFPK4_04235</name>
</gene>
<reference evidence="1 2" key="1">
    <citation type="submission" date="2024-09" db="EMBL/GenBank/DDBJ databases">
        <title>Genomes of Rahnella.</title>
        <authorList>
            <person name="Mnguni F.C."/>
            <person name="Shin G.Y."/>
            <person name="Coutinho T."/>
        </authorList>
    </citation>
    <scope>NUCLEOTIDE SEQUENCE [LARGE SCALE GENOMIC DNA]</scope>
    <source>
        <strain evidence="1 2">20WA0057</strain>
    </source>
</reference>
<dbReference type="RefSeq" id="WP_037033838.1">
    <property type="nucleotide sequence ID" value="NZ_JAFMPC010000228.1"/>
</dbReference>
<dbReference type="Proteomes" id="UP001598201">
    <property type="component" value="Unassembled WGS sequence"/>
</dbReference>
<dbReference type="EMBL" id="JBHUCJ010000006">
    <property type="protein sequence ID" value="MFD3222729.1"/>
    <property type="molecule type" value="Genomic_DNA"/>
</dbReference>
<accession>A0ABW6C748</accession>
<evidence type="ECO:0000313" key="1">
    <source>
        <dbReference type="EMBL" id="MFD3222729.1"/>
    </source>
</evidence>
<evidence type="ECO:0000313" key="2">
    <source>
        <dbReference type="Proteomes" id="UP001598201"/>
    </source>
</evidence>
<sequence length="216" mass="23838">MDNSEEIAQRIADIIISPDSAIGLVHGILSVPVDLGYLAYGFFDTDSYHAHETETIRIIEAIKRGILEHDRITDAIQTILNDFNKYVSESEQNKTYSRSVFSVVGRTATNTVIAGKVAIAIAQGTSFFVKVRGGVIGNILLVGGMKERCIRASEKLSVEVPELYAILRLKDYDLLYFLFEPALSPFVDALYVRHQQGSPAFDKILKIVDSKVGGRG</sequence>
<protein>
    <submittedName>
        <fullName evidence="1">Uncharacterized protein</fullName>
    </submittedName>
</protein>
<keyword evidence="2" id="KW-1185">Reference proteome</keyword>
<name>A0ABW6C748_RAHSY</name>
<proteinExistence type="predicted"/>
<comment type="caution">
    <text evidence="1">The sequence shown here is derived from an EMBL/GenBank/DDBJ whole genome shotgun (WGS) entry which is preliminary data.</text>
</comment>
<organism evidence="1 2">
    <name type="scientific">Rahnella sp. (strain Y9602)</name>
    <dbReference type="NCBI Taxonomy" id="2703885"/>
    <lineage>
        <taxon>Bacteria</taxon>
        <taxon>Pseudomonadati</taxon>
        <taxon>Pseudomonadota</taxon>
        <taxon>Gammaproteobacteria</taxon>
        <taxon>Enterobacterales</taxon>
        <taxon>Yersiniaceae</taxon>
        <taxon>Rahnella</taxon>
    </lineage>
</organism>